<evidence type="ECO:0000256" key="3">
    <source>
        <dbReference type="ARBA" id="ARBA00022692"/>
    </source>
</evidence>
<evidence type="ECO:0000256" key="2">
    <source>
        <dbReference type="ARBA" id="ARBA00010737"/>
    </source>
</evidence>
<keyword evidence="9" id="KW-1185">Reference proteome</keyword>
<evidence type="ECO:0000256" key="4">
    <source>
        <dbReference type="ARBA" id="ARBA00022989"/>
    </source>
</evidence>
<protein>
    <submittedName>
        <fullName evidence="8">Transmembrane protein 39A-A</fullName>
    </submittedName>
</protein>
<sequence length="644" mass="71943">MGKSNRFSLTSKSHSSSRFNPYDRKTLTATNVSCPKQMALPKLEGNGTQQICIELQTLFIFAIALGTQYLNLYRSTWWLSKSANRAMNFHLIDTDVSLFTLLFIGQPSLLSILRTLMSNGLTVFNQKVSSLLPSRATTRDRPFLSLSSGVGSDVSLVSETTPTTGSVPSSTASSLSSCSLSCIPYMTSLPACQSVCYNFQAPQSQLSHTATSSTSNSSNNHTNYNTHQHNGLTNSNGSNNNSHSNVTTNINNNSVSNHHTNHNTHTINNSHNHNHNNSAAMNSITNLNCNNNNSNITTELSEASSTISTASTTMMTSTTAHQSTGPASSISSNTSNRSMPIGAYAAWLCSYHLIKCAYRIWLNFGTNGLLCISYPIVVSLIINSTNVLQAAEECRKTGKVDTSFLTMFTQLFSHVRFDDDKLCHVCSNEPDEIREEVERLRTIFNERLKYILFKSILIAYYSSFVPLCFTQSYLYYDVSWTAQHVAITWFSALIMLISCSYTPHFYNVLHRSAYHFGNWQKLETRNTLVPCINWSENVVYPQGVVVKHSKGYFRSESVSNCAQPGCTSHLMYFRIFSNPKIGFATPLTMLGILVAVQMYLLLVSFEWYKLISMTLMMLINVHSIFRLVKSLVVITKIYKNEKKH</sequence>
<dbReference type="PANTHER" id="PTHR12995">
    <property type="entry name" value="FI21814P1"/>
    <property type="match status" value="1"/>
</dbReference>
<proteinExistence type="inferred from homology"/>
<feature type="compositionally biased region" description="Polar residues" evidence="6">
    <location>
        <begin position="1"/>
        <end position="19"/>
    </location>
</feature>
<gene>
    <name evidence="8" type="primary">tmem39a-a</name>
    <name evidence="8" type="ORF">GZH46_02811</name>
</gene>
<dbReference type="Proteomes" id="UP000825002">
    <property type="component" value="Unassembled WGS sequence"/>
</dbReference>
<keyword evidence="5 7" id="KW-0472">Membrane</keyword>
<evidence type="ECO:0000256" key="6">
    <source>
        <dbReference type="SAM" id="MobiDB-lite"/>
    </source>
</evidence>
<evidence type="ECO:0000313" key="8">
    <source>
        <dbReference type="EMBL" id="KAG9508686.1"/>
    </source>
</evidence>
<dbReference type="PANTHER" id="PTHR12995:SF4">
    <property type="entry name" value="FI21814P1"/>
    <property type="match status" value="1"/>
</dbReference>
<feature type="transmembrane region" description="Helical" evidence="7">
    <location>
        <begin position="451"/>
        <end position="474"/>
    </location>
</feature>
<dbReference type="Pfam" id="PF10271">
    <property type="entry name" value="Tmp39"/>
    <property type="match status" value="2"/>
</dbReference>
<feature type="transmembrane region" description="Helical" evidence="7">
    <location>
        <begin position="486"/>
        <end position="506"/>
    </location>
</feature>
<dbReference type="InterPro" id="IPR019397">
    <property type="entry name" value="Uncharacterised_TMEM39"/>
</dbReference>
<keyword evidence="3 7" id="KW-0812">Transmembrane</keyword>
<comment type="caution">
    <text evidence="8">The sequence shown here is derived from an EMBL/GenBank/DDBJ whole genome shotgun (WGS) entry which is preliminary data.</text>
</comment>
<evidence type="ECO:0000256" key="5">
    <source>
        <dbReference type="ARBA" id="ARBA00023136"/>
    </source>
</evidence>
<feature type="transmembrane region" description="Helical" evidence="7">
    <location>
        <begin position="607"/>
        <end position="628"/>
    </location>
</feature>
<feature type="region of interest" description="Disordered" evidence="6">
    <location>
        <begin position="208"/>
        <end position="279"/>
    </location>
</feature>
<evidence type="ECO:0000256" key="1">
    <source>
        <dbReference type="ARBA" id="ARBA00004141"/>
    </source>
</evidence>
<keyword evidence="4 7" id="KW-1133">Transmembrane helix</keyword>
<organism evidence="8 9">
    <name type="scientific">Fragariocoptes setiger</name>
    <dbReference type="NCBI Taxonomy" id="1670756"/>
    <lineage>
        <taxon>Eukaryota</taxon>
        <taxon>Metazoa</taxon>
        <taxon>Ecdysozoa</taxon>
        <taxon>Arthropoda</taxon>
        <taxon>Chelicerata</taxon>
        <taxon>Arachnida</taxon>
        <taxon>Acari</taxon>
        <taxon>Acariformes</taxon>
        <taxon>Trombidiformes</taxon>
        <taxon>Prostigmata</taxon>
        <taxon>Eupodina</taxon>
        <taxon>Eriophyoidea</taxon>
        <taxon>Phytoptidae</taxon>
        <taxon>Fragariocoptes</taxon>
    </lineage>
</organism>
<dbReference type="EMBL" id="JAIFTH010001109">
    <property type="protein sequence ID" value="KAG9508686.1"/>
    <property type="molecule type" value="Genomic_DNA"/>
</dbReference>
<accession>A0ABQ7S5K1</accession>
<feature type="transmembrane region" description="Helical" evidence="7">
    <location>
        <begin position="581"/>
        <end position="601"/>
    </location>
</feature>
<name>A0ABQ7S5K1_9ACAR</name>
<comment type="subcellular location">
    <subcellularLocation>
        <location evidence="1">Membrane</location>
        <topology evidence="1">Multi-pass membrane protein</topology>
    </subcellularLocation>
</comment>
<comment type="similarity">
    <text evidence="2">Belongs to the TMEM39 family.</text>
</comment>
<feature type="region of interest" description="Disordered" evidence="6">
    <location>
        <begin position="1"/>
        <end position="22"/>
    </location>
</feature>
<evidence type="ECO:0000313" key="9">
    <source>
        <dbReference type="Proteomes" id="UP000825002"/>
    </source>
</evidence>
<reference evidence="8 9" key="1">
    <citation type="submission" date="2020-10" db="EMBL/GenBank/DDBJ databases">
        <authorList>
            <person name="Klimov P.B."/>
            <person name="Dyachkov S.M."/>
            <person name="Chetverikov P.E."/>
        </authorList>
    </citation>
    <scope>NUCLEOTIDE SEQUENCE [LARGE SCALE GENOMIC DNA]</scope>
    <source>
        <strain evidence="8">BMOC 18-1129-001#AD2665</strain>
        <tissue evidence="8">Entire mites</tissue>
    </source>
</reference>
<evidence type="ECO:0000256" key="7">
    <source>
        <dbReference type="SAM" id="Phobius"/>
    </source>
</evidence>